<reference evidence="2" key="1">
    <citation type="submission" date="2017-07" db="EMBL/GenBank/DDBJ databases">
        <authorList>
            <person name="Mikheyev A."/>
            <person name="Grau M."/>
        </authorList>
    </citation>
    <scope>NUCLEOTIDE SEQUENCE</scope>
    <source>
        <tissue evidence="2">Venom_gland</tissue>
    </source>
</reference>
<evidence type="ECO:0000256" key="1">
    <source>
        <dbReference type="SAM" id="MobiDB-lite"/>
    </source>
</evidence>
<protein>
    <submittedName>
        <fullName evidence="2">Uncharacterized protein</fullName>
    </submittedName>
</protein>
<accession>A0A2D4GWN0</accession>
<feature type="region of interest" description="Disordered" evidence="1">
    <location>
        <begin position="73"/>
        <end position="100"/>
    </location>
</feature>
<sequence length="100" mass="10303">MGGVCVAGLHGLRAPHASCGASLPSGPPKLLSPGSFIPRTGLLPEGRYSFLEELCGRWLSCLDIFGPLVSGASSDCPRERGAAQASNQRSSPILSPRAPC</sequence>
<dbReference type="AlphaFoldDB" id="A0A2D4GWN0"/>
<reference evidence="2" key="2">
    <citation type="submission" date="2017-11" db="EMBL/GenBank/DDBJ databases">
        <title>Coralsnake Venomics: Analyses of Venom Gland Transcriptomes and Proteomes of Six Brazilian Taxa.</title>
        <authorList>
            <person name="Aird S.D."/>
            <person name="Jorge da Silva N."/>
            <person name="Qiu L."/>
            <person name="Villar-Briones A."/>
            <person name="Aparecida-Saddi V."/>
            <person name="Campos-Telles M.P."/>
            <person name="Grau M."/>
            <person name="Mikheyev A.S."/>
        </authorList>
    </citation>
    <scope>NUCLEOTIDE SEQUENCE</scope>
    <source>
        <tissue evidence="2">Venom_gland</tissue>
    </source>
</reference>
<feature type="compositionally biased region" description="Polar residues" evidence="1">
    <location>
        <begin position="84"/>
        <end position="93"/>
    </location>
</feature>
<dbReference type="EMBL" id="IACJ01156172">
    <property type="protein sequence ID" value="LAA64108.1"/>
    <property type="molecule type" value="Transcribed_RNA"/>
</dbReference>
<proteinExistence type="predicted"/>
<evidence type="ECO:0000313" key="2">
    <source>
        <dbReference type="EMBL" id="LAA64108.1"/>
    </source>
</evidence>
<name>A0A2D4GWN0_MICCO</name>
<organism evidence="2">
    <name type="scientific">Micrurus corallinus</name>
    <name type="common">Brazilian coral snake</name>
    <dbReference type="NCBI Taxonomy" id="54390"/>
    <lineage>
        <taxon>Eukaryota</taxon>
        <taxon>Metazoa</taxon>
        <taxon>Chordata</taxon>
        <taxon>Craniata</taxon>
        <taxon>Vertebrata</taxon>
        <taxon>Euteleostomi</taxon>
        <taxon>Lepidosauria</taxon>
        <taxon>Squamata</taxon>
        <taxon>Bifurcata</taxon>
        <taxon>Unidentata</taxon>
        <taxon>Episquamata</taxon>
        <taxon>Toxicofera</taxon>
        <taxon>Serpentes</taxon>
        <taxon>Colubroidea</taxon>
        <taxon>Elapidae</taxon>
        <taxon>Elapinae</taxon>
        <taxon>Micrurus</taxon>
    </lineage>
</organism>